<reference evidence="9" key="1">
    <citation type="submission" date="2020-07" db="EMBL/GenBank/DDBJ databases">
        <title>Genome sequence and genetic diversity analysis of an under-domesticated orphan crop, white fonio (Digitaria exilis).</title>
        <authorList>
            <person name="Bennetzen J.L."/>
            <person name="Chen S."/>
            <person name="Ma X."/>
            <person name="Wang X."/>
            <person name="Yssel A.E.J."/>
            <person name="Chaluvadi S.R."/>
            <person name="Johnson M."/>
            <person name="Gangashetty P."/>
            <person name="Hamidou F."/>
            <person name="Sanogo M.D."/>
            <person name="Zwaenepoel A."/>
            <person name="Wallace J."/>
            <person name="Van De Peer Y."/>
            <person name="Van Deynze A."/>
        </authorList>
    </citation>
    <scope>NUCLEOTIDE SEQUENCE</scope>
    <source>
        <tissue evidence="9">Leaves</tissue>
    </source>
</reference>
<evidence type="ECO:0000256" key="1">
    <source>
        <dbReference type="ARBA" id="ARBA00004225"/>
    </source>
</evidence>
<evidence type="ECO:0000256" key="2">
    <source>
        <dbReference type="ARBA" id="ARBA00006375"/>
    </source>
</evidence>
<dbReference type="PANTHER" id="PTHR45624">
    <property type="entry name" value="MITOCHONDRIAL BASIC AMINO ACIDS TRANSPORTER-RELATED"/>
    <property type="match status" value="1"/>
</dbReference>
<evidence type="ECO:0000256" key="3">
    <source>
        <dbReference type="ARBA" id="ARBA00022448"/>
    </source>
</evidence>
<keyword evidence="6" id="KW-1133">Transmembrane helix</keyword>
<protein>
    <recommendedName>
        <fullName evidence="11">Mitochondrial carrier protein</fullName>
    </recommendedName>
</protein>
<dbReference type="PANTHER" id="PTHR45624:SF36">
    <property type="entry name" value="S-ADENOSYLMETHIONINE CARRIER 2, CHLOROPLASTIC-RELATED"/>
    <property type="match status" value="1"/>
</dbReference>
<keyword evidence="10" id="KW-1185">Reference proteome</keyword>
<keyword evidence="5" id="KW-0677">Repeat</keyword>
<dbReference type="Proteomes" id="UP000636709">
    <property type="component" value="Unassembled WGS sequence"/>
</dbReference>
<dbReference type="InterPro" id="IPR023395">
    <property type="entry name" value="MCP_dom_sf"/>
</dbReference>
<dbReference type="SUPFAM" id="SSF103506">
    <property type="entry name" value="Mitochondrial carrier"/>
    <property type="match status" value="1"/>
</dbReference>
<evidence type="ECO:0000256" key="7">
    <source>
        <dbReference type="ARBA" id="ARBA00023128"/>
    </source>
</evidence>
<keyword evidence="8" id="KW-0472">Membrane</keyword>
<sequence length="401" mass="42630">MVGGGKPLGDSVLAGHAAAGAAAISASTVAVHPLDTVKTLLQASAPTRLSSFCCCNGAFSRSDFASARCLLASAAGNRGAEAEDGAPAGGGPAHGRLWPYRFGCPTRGEVSNDYHLVYVLADGREDNYVYYSEAMLAGIAAGAVEAIFCTPFELFKLRNQVSSVIPSRAVGPANVAQESFPLLSKLLPGYVPDMRVWSNTVSLLSHLSPKHPDMLGALKQHPWVLTGSGKPPLPSDVHLPSRVISLEGWGALWRGLRPGLARDCVFGGMFFSTWQFIHTAMLTWKAVNMNPEPRNIEEAGPVHPFASSVAAGFAGAVAAAASHTFDTAKSRSECTVVPKYIAMERKFLKWKAPGTWIERKTGISPADRNVLFRGIGLRMARSGIASIILVGSYYVVVDYIS</sequence>
<dbReference type="GO" id="GO:0022857">
    <property type="term" value="F:transmembrane transporter activity"/>
    <property type="evidence" value="ECO:0007669"/>
    <property type="project" value="TreeGrafter"/>
</dbReference>
<dbReference type="Pfam" id="PF00153">
    <property type="entry name" value="Mito_carr"/>
    <property type="match status" value="1"/>
</dbReference>
<dbReference type="GO" id="GO:0031966">
    <property type="term" value="C:mitochondrial membrane"/>
    <property type="evidence" value="ECO:0007669"/>
    <property type="project" value="UniProtKB-SubCell"/>
</dbReference>
<dbReference type="Gene3D" id="1.50.40.10">
    <property type="entry name" value="Mitochondrial carrier domain"/>
    <property type="match status" value="1"/>
</dbReference>
<comment type="subcellular location">
    <subcellularLocation>
        <location evidence="1">Mitochondrion membrane</location>
        <topology evidence="1">Multi-pass membrane protein</topology>
    </subcellularLocation>
</comment>
<evidence type="ECO:0000313" key="10">
    <source>
        <dbReference type="Proteomes" id="UP000636709"/>
    </source>
</evidence>
<comment type="caution">
    <text evidence="9">The sequence shown here is derived from an EMBL/GenBank/DDBJ whole genome shotgun (WGS) entry which is preliminary data.</text>
</comment>
<evidence type="ECO:0000256" key="4">
    <source>
        <dbReference type="ARBA" id="ARBA00022692"/>
    </source>
</evidence>
<keyword evidence="4" id="KW-0812">Transmembrane</keyword>
<dbReference type="EMBL" id="JACEFO010001783">
    <property type="protein sequence ID" value="KAF8702774.1"/>
    <property type="molecule type" value="Genomic_DNA"/>
</dbReference>
<dbReference type="InterPro" id="IPR050567">
    <property type="entry name" value="Mitochondrial_Carrier"/>
</dbReference>
<keyword evidence="3" id="KW-0813">Transport</keyword>
<name>A0A835BMX4_9POAL</name>
<accession>A0A835BMX4</accession>
<dbReference type="OrthoDB" id="44467at2759"/>
<keyword evidence="7" id="KW-0496">Mitochondrion</keyword>
<comment type="similarity">
    <text evidence="2">Belongs to the mitochondrial carrier (TC 2.A.29) family.</text>
</comment>
<evidence type="ECO:0008006" key="11">
    <source>
        <dbReference type="Google" id="ProtNLM"/>
    </source>
</evidence>
<gene>
    <name evidence="9" type="ORF">HU200_032605</name>
</gene>
<evidence type="ECO:0000256" key="6">
    <source>
        <dbReference type="ARBA" id="ARBA00022989"/>
    </source>
</evidence>
<evidence type="ECO:0000313" key="9">
    <source>
        <dbReference type="EMBL" id="KAF8702774.1"/>
    </source>
</evidence>
<organism evidence="9 10">
    <name type="scientific">Digitaria exilis</name>
    <dbReference type="NCBI Taxonomy" id="1010633"/>
    <lineage>
        <taxon>Eukaryota</taxon>
        <taxon>Viridiplantae</taxon>
        <taxon>Streptophyta</taxon>
        <taxon>Embryophyta</taxon>
        <taxon>Tracheophyta</taxon>
        <taxon>Spermatophyta</taxon>
        <taxon>Magnoliopsida</taxon>
        <taxon>Liliopsida</taxon>
        <taxon>Poales</taxon>
        <taxon>Poaceae</taxon>
        <taxon>PACMAD clade</taxon>
        <taxon>Panicoideae</taxon>
        <taxon>Panicodae</taxon>
        <taxon>Paniceae</taxon>
        <taxon>Anthephorinae</taxon>
        <taxon>Digitaria</taxon>
    </lineage>
</organism>
<proteinExistence type="inferred from homology"/>
<evidence type="ECO:0000256" key="5">
    <source>
        <dbReference type="ARBA" id="ARBA00022737"/>
    </source>
</evidence>
<dbReference type="InterPro" id="IPR018108">
    <property type="entry name" value="MCP_transmembrane"/>
</dbReference>
<dbReference type="AlphaFoldDB" id="A0A835BMX4"/>
<evidence type="ECO:0000256" key="8">
    <source>
        <dbReference type="ARBA" id="ARBA00023136"/>
    </source>
</evidence>